<dbReference type="Proteomes" id="UP000034410">
    <property type="component" value="Chromosome"/>
</dbReference>
<feature type="domain" description="NADPH-dependent FMN reductase-like" evidence="2">
    <location>
        <begin position="1"/>
        <end position="148"/>
    </location>
</feature>
<keyword evidence="1" id="KW-0285">Flavoprotein</keyword>
<evidence type="ECO:0000313" key="3">
    <source>
        <dbReference type="EMBL" id="AKH20124.1"/>
    </source>
</evidence>
<dbReference type="PATRIC" id="fig|1543721.4.peg.1425"/>
<name>A0A0F7JXX7_9GAMM</name>
<evidence type="ECO:0000259" key="2">
    <source>
        <dbReference type="Pfam" id="PF03358"/>
    </source>
</evidence>
<dbReference type="KEGG" id="seds:AAY24_06865"/>
<dbReference type="GO" id="GO:0005829">
    <property type="term" value="C:cytosol"/>
    <property type="evidence" value="ECO:0007669"/>
    <property type="project" value="TreeGrafter"/>
</dbReference>
<proteinExistence type="predicted"/>
<protein>
    <submittedName>
        <fullName evidence="3">Flavoprotein</fullName>
    </submittedName>
</protein>
<evidence type="ECO:0000256" key="1">
    <source>
        <dbReference type="ARBA" id="ARBA00022643"/>
    </source>
</evidence>
<reference evidence="3 4" key="1">
    <citation type="journal article" date="2015" name="Genome Announc.">
        <title>Complete Genome Sequence of Sedimenticola thiotaurini Strain SIP-G1, a Polyphosphate- and Polyhydroxyalkanoate-Accumulating Sulfur-Oxidizing Gammaproteobacterium Isolated from Salt Marsh Sediments.</title>
        <authorList>
            <person name="Flood B.E."/>
            <person name="Jones D.S."/>
            <person name="Bailey J.V."/>
        </authorList>
    </citation>
    <scope>NUCLEOTIDE SEQUENCE [LARGE SCALE GENOMIC DNA]</scope>
    <source>
        <strain evidence="3 4">SIP-G1</strain>
    </source>
</reference>
<dbReference type="OrthoDB" id="5563352at2"/>
<dbReference type="PANTHER" id="PTHR30543:SF31">
    <property type="entry name" value="NADPH-DEPENDENT AZOREDUCTASE AZR"/>
    <property type="match status" value="1"/>
</dbReference>
<dbReference type="Pfam" id="PF03358">
    <property type="entry name" value="FMN_red"/>
    <property type="match status" value="1"/>
</dbReference>
<dbReference type="Gene3D" id="3.40.50.360">
    <property type="match status" value="1"/>
</dbReference>
<sequence>MKITIISGSHRNPSQSMKVARHMRQVLQDSDYCDEAEIFSLADNPLPLWDQRIWENDPEWNELLQPMRDQFGSSDGFVVISPEWHGQVPSGLKNLFLLCGHKEVGHKPALIVTVSSGDGGAYPVAELRMSSYKNNRICYIPEQVIVRHVEGVLNSDPADNKPEADAYFRERIEWALSLLGNYAAALKPIRESGITQHKKFANGM</sequence>
<dbReference type="RefSeq" id="WP_046859060.1">
    <property type="nucleotide sequence ID" value="NZ_CP011412.1"/>
</dbReference>
<dbReference type="EMBL" id="CP011412">
    <property type="protein sequence ID" value="AKH20124.1"/>
    <property type="molecule type" value="Genomic_DNA"/>
</dbReference>
<dbReference type="InterPro" id="IPR005025">
    <property type="entry name" value="FMN_Rdtase-like_dom"/>
</dbReference>
<dbReference type="GO" id="GO:0010181">
    <property type="term" value="F:FMN binding"/>
    <property type="evidence" value="ECO:0007669"/>
    <property type="project" value="TreeGrafter"/>
</dbReference>
<gene>
    <name evidence="3" type="ORF">AAY24_06865</name>
</gene>
<keyword evidence="1" id="KW-0288">FMN</keyword>
<dbReference type="GO" id="GO:0016491">
    <property type="term" value="F:oxidoreductase activity"/>
    <property type="evidence" value="ECO:0007669"/>
    <property type="project" value="InterPro"/>
</dbReference>
<keyword evidence="4" id="KW-1185">Reference proteome</keyword>
<dbReference type="PANTHER" id="PTHR30543">
    <property type="entry name" value="CHROMATE REDUCTASE"/>
    <property type="match status" value="1"/>
</dbReference>
<accession>A0A0F7JXX7</accession>
<organism evidence="3 4">
    <name type="scientific">Sedimenticola thiotaurini</name>
    <dbReference type="NCBI Taxonomy" id="1543721"/>
    <lineage>
        <taxon>Bacteria</taxon>
        <taxon>Pseudomonadati</taxon>
        <taxon>Pseudomonadota</taxon>
        <taxon>Gammaproteobacteria</taxon>
        <taxon>Chromatiales</taxon>
        <taxon>Sedimenticolaceae</taxon>
        <taxon>Sedimenticola</taxon>
    </lineage>
</organism>
<evidence type="ECO:0000313" key="4">
    <source>
        <dbReference type="Proteomes" id="UP000034410"/>
    </source>
</evidence>
<dbReference type="InterPro" id="IPR050712">
    <property type="entry name" value="NAD(P)H-dep_reductase"/>
</dbReference>
<dbReference type="AlphaFoldDB" id="A0A0F7JXX7"/>
<dbReference type="InterPro" id="IPR029039">
    <property type="entry name" value="Flavoprotein-like_sf"/>
</dbReference>
<dbReference type="SUPFAM" id="SSF52218">
    <property type="entry name" value="Flavoproteins"/>
    <property type="match status" value="1"/>
</dbReference>